<dbReference type="Pfam" id="PF10040">
    <property type="entry name" value="CRISPR_Cas6"/>
    <property type="match status" value="1"/>
</dbReference>
<reference evidence="2 3" key="1">
    <citation type="journal article" date="2019" name="ISME J.">
        <title>Insights into ecological role of a new deltaproteobacterial order Candidatus Acidulodesulfobacterales by metagenomics and metatranscriptomics.</title>
        <authorList>
            <person name="Tan S."/>
            <person name="Liu J."/>
            <person name="Fang Y."/>
            <person name="Hedlund B.P."/>
            <person name="Lian Z.H."/>
            <person name="Huang L.Y."/>
            <person name="Li J.T."/>
            <person name="Huang L.N."/>
            <person name="Li W.J."/>
            <person name="Jiang H.C."/>
            <person name="Dong H.L."/>
            <person name="Shu W.S."/>
        </authorList>
    </citation>
    <scope>NUCLEOTIDE SEQUENCE [LARGE SCALE GENOMIC DNA]</scope>
    <source>
        <strain evidence="2">AP2</strain>
    </source>
</reference>
<sequence>MKYIHIEVCPEENKNFTILPFLGSTIRGAFGMGLKSTVCINPSYNCKDGFCADKCVYFKFFETPNKTPDYRFDIELNQKNFNFGLFLFNDGIYYYPYILAAIYKMLTDIGIGSARSRFLINSIKVNGINIIKNEGFDISNIEPNEFDLMKIFSKNYAAIIDIDKSFRIIAHTSGNFNADSAASKSNNNLKNALVKSSRVKNGEQQEKELKKIKLEFLTPLRIKQNNYLARAMLGLDELLQAIYFRICEVEGKKRQYLDYKPSYKILSKNIQFEDYSRYSNRQHTKMLFGGLVGYIEIENLDNISYDMFKISEILGIGKSTAFGLGKIHVECL</sequence>
<comment type="caution">
    <text evidence="2">The sequence shown here is derived from an EMBL/GenBank/DDBJ whole genome shotgun (WGS) entry which is preliminary data.</text>
</comment>
<evidence type="ECO:0000259" key="1">
    <source>
        <dbReference type="Pfam" id="PF10040"/>
    </source>
</evidence>
<dbReference type="Gene3D" id="3.30.70.1900">
    <property type="match status" value="1"/>
</dbReference>
<feature type="domain" description="CRISPR-associated protein Cas6 C-terminal" evidence="1">
    <location>
        <begin position="214"/>
        <end position="327"/>
    </location>
</feature>
<dbReference type="Proteomes" id="UP000316562">
    <property type="component" value="Unassembled WGS sequence"/>
</dbReference>
<evidence type="ECO:0000313" key="3">
    <source>
        <dbReference type="Proteomes" id="UP000316562"/>
    </source>
</evidence>
<protein>
    <submittedName>
        <fullName evidence="2">CRISPR system precrRNA processing endoribonuclease RAMP protein Cas6</fullName>
    </submittedName>
</protein>
<organism evidence="2 3">
    <name type="scientific">Acididesulfobacter guangdongensis</name>
    <dbReference type="NCBI Taxonomy" id="2597225"/>
    <lineage>
        <taxon>Bacteria</taxon>
        <taxon>Deltaproteobacteria</taxon>
        <taxon>Candidatus Acidulodesulfobacterales</taxon>
        <taxon>Candidatus Acididesulfobacter</taxon>
    </lineage>
</organism>
<accession>A0A519BIT4</accession>
<dbReference type="EMBL" id="SGBC01000001">
    <property type="protein sequence ID" value="RZD17180.1"/>
    <property type="molecule type" value="Genomic_DNA"/>
</dbReference>
<proteinExistence type="predicted"/>
<dbReference type="InterPro" id="IPR019267">
    <property type="entry name" value="CRISPR-assoc_Cas6_C"/>
</dbReference>
<name>A0A519BIT4_ACIG2</name>
<gene>
    <name evidence="2" type="ORF">EVJ46_02825</name>
</gene>
<dbReference type="AlphaFoldDB" id="A0A519BIT4"/>
<evidence type="ECO:0000313" key="2">
    <source>
        <dbReference type="EMBL" id="RZD17180.1"/>
    </source>
</evidence>